<dbReference type="RefSeq" id="XP_025355047.1">
    <property type="nucleotide sequence ID" value="XM_025500820.1"/>
</dbReference>
<keyword evidence="1" id="KW-1133">Transmembrane helix</keyword>
<evidence type="ECO:0000313" key="3">
    <source>
        <dbReference type="Proteomes" id="UP000245771"/>
    </source>
</evidence>
<sequence length="228" mass="26107">MDVYRNIDTDEERRPGESVGNTIEYQFEPSLSSWSGLDGDFKLLSTLGSVGGEEILKCDNEVNLQLPFEMKGGHRTTSQILNRNRESIYQIKVDILADTMRYVIQTTADDKNVALVRAPKTFQLNLNMKYFQTPGDYHSIRHIELQTGLFQQTSLVCEEFNVIAVIKRKRIAHNLFNPLERFTIHVNHPSDIHLALISMACMHGQLLTYKILTFVLLIFAGLFVFIIL</sequence>
<evidence type="ECO:0000256" key="1">
    <source>
        <dbReference type="SAM" id="Phobius"/>
    </source>
</evidence>
<evidence type="ECO:0000313" key="2">
    <source>
        <dbReference type="EMBL" id="PWN34745.1"/>
    </source>
</evidence>
<feature type="transmembrane region" description="Helical" evidence="1">
    <location>
        <begin position="207"/>
        <end position="227"/>
    </location>
</feature>
<name>A0A316VGW3_9BASI</name>
<keyword evidence="1" id="KW-0812">Transmembrane</keyword>
<dbReference type="EMBL" id="KZ819603">
    <property type="protein sequence ID" value="PWN34745.1"/>
    <property type="molecule type" value="Genomic_DNA"/>
</dbReference>
<keyword evidence="1" id="KW-0472">Membrane</keyword>
<protein>
    <submittedName>
        <fullName evidence="2">Uncharacterized protein</fullName>
    </submittedName>
</protein>
<dbReference type="InParanoid" id="A0A316VGW3"/>
<accession>A0A316VGW3</accession>
<proteinExistence type="predicted"/>
<dbReference type="GeneID" id="37022601"/>
<gene>
    <name evidence="2" type="ORF">FA14DRAFT_178143</name>
</gene>
<organism evidence="2 3">
    <name type="scientific">Meira miltonrushii</name>
    <dbReference type="NCBI Taxonomy" id="1280837"/>
    <lineage>
        <taxon>Eukaryota</taxon>
        <taxon>Fungi</taxon>
        <taxon>Dikarya</taxon>
        <taxon>Basidiomycota</taxon>
        <taxon>Ustilaginomycotina</taxon>
        <taxon>Exobasidiomycetes</taxon>
        <taxon>Exobasidiales</taxon>
        <taxon>Brachybasidiaceae</taxon>
        <taxon>Meira</taxon>
    </lineage>
</organism>
<dbReference type="Proteomes" id="UP000245771">
    <property type="component" value="Unassembled WGS sequence"/>
</dbReference>
<keyword evidence="3" id="KW-1185">Reference proteome</keyword>
<reference evidence="2 3" key="1">
    <citation type="journal article" date="2018" name="Mol. Biol. Evol.">
        <title>Broad Genomic Sampling Reveals a Smut Pathogenic Ancestry of the Fungal Clade Ustilaginomycotina.</title>
        <authorList>
            <person name="Kijpornyongpan T."/>
            <person name="Mondo S.J."/>
            <person name="Barry K."/>
            <person name="Sandor L."/>
            <person name="Lee J."/>
            <person name="Lipzen A."/>
            <person name="Pangilinan J."/>
            <person name="LaButti K."/>
            <person name="Hainaut M."/>
            <person name="Henrissat B."/>
            <person name="Grigoriev I.V."/>
            <person name="Spatafora J.W."/>
            <person name="Aime M.C."/>
        </authorList>
    </citation>
    <scope>NUCLEOTIDE SEQUENCE [LARGE SCALE GENOMIC DNA]</scope>
    <source>
        <strain evidence="2 3">MCA 3882</strain>
    </source>
</reference>
<dbReference type="AlphaFoldDB" id="A0A316VGW3"/>